<dbReference type="InterPro" id="IPR007138">
    <property type="entry name" value="ABM_dom"/>
</dbReference>
<dbReference type="Pfam" id="PF03992">
    <property type="entry name" value="ABM"/>
    <property type="match status" value="1"/>
</dbReference>
<organism evidence="2 3">
    <name type="scientific">Peribacillus huizhouensis</name>
    <dbReference type="NCBI Taxonomy" id="1501239"/>
    <lineage>
        <taxon>Bacteria</taxon>
        <taxon>Bacillati</taxon>
        <taxon>Bacillota</taxon>
        <taxon>Bacilli</taxon>
        <taxon>Bacillales</taxon>
        <taxon>Bacillaceae</taxon>
        <taxon>Peribacillus</taxon>
    </lineage>
</organism>
<keyword evidence="2" id="KW-0560">Oxidoreductase</keyword>
<protein>
    <submittedName>
        <fullName evidence="2">Heme-degrading monooxygenase HmoA</fullName>
    </submittedName>
</protein>
<sequence>MILEAAFLQVKQGLEDEYEETFHKASKIISSMDGYVTHSLQRCLEVEGKYLSRINGQ</sequence>
<keyword evidence="3" id="KW-1185">Reference proteome</keyword>
<reference evidence="2 3" key="1">
    <citation type="submission" date="2020-08" db="EMBL/GenBank/DDBJ databases">
        <title>Genomic Encyclopedia of Type Strains, Phase IV (KMG-IV): sequencing the most valuable type-strain genomes for metagenomic binning, comparative biology and taxonomic classification.</title>
        <authorList>
            <person name="Goeker M."/>
        </authorList>
    </citation>
    <scope>NUCLEOTIDE SEQUENCE [LARGE SCALE GENOMIC DNA]</scope>
    <source>
        <strain evidence="2 3">DSM 105481</strain>
    </source>
</reference>
<comment type="caution">
    <text evidence="2">The sequence shown here is derived from an EMBL/GenBank/DDBJ whole genome shotgun (WGS) entry which is preliminary data.</text>
</comment>
<evidence type="ECO:0000259" key="1">
    <source>
        <dbReference type="Pfam" id="PF03992"/>
    </source>
</evidence>
<dbReference type="RefSeq" id="WP_376766735.1">
    <property type="nucleotide sequence ID" value="NZ_JACJHX010000005.1"/>
</dbReference>
<dbReference type="GO" id="GO:0004497">
    <property type="term" value="F:monooxygenase activity"/>
    <property type="evidence" value="ECO:0007669"/>
    <property type="project" value="UniProtKB-KW"/>
</dbReference>
<dbReference type="SUPFAM" id="SSF54909">
    <property type="entry name" value="Dimeric alpha+beta barrel"/>
    <property type="match status" value="1"/>
</dbReference>
<keyword evidence="2" id="KW-0503">Monooxygenase</keyword>
<dbReference type="Gene3D" id="3.30.70.100">
    <property type="match status" value="1"/>
</dbReference>
<dbReference type="EMBL" id="JACJHX010000005">
    <property type="protein sequence ID" value="MBA9026858.1"/>
    <property type="molecule type" value="Genomic_DNA"/>
</dbReference>
<dbReference type="InterPro" id="IPR011008">
    <property type="entry name" value="Dimeric_a/b-barrel"/>
</dbReference>
<evidence type="ECO:0000313" key="3">
    <source>
        <dbReference type="Proteomes" id="UP000626697"/>
    </source>
</evidence>
<accession>A0ABR6CPA4</accession>
<evidence type="ECO:0000313" key="2">
    <source>
        <dbReference type="EMBL" id="MBA9026858.1"/>
    </source>
</evidence>
<proteinExistence type="predicted"/>
<gene>
    <name evidence="2" type="ORF">HNP81_002143</name>
</gene>
<name>A0ABR6CPA4_9BACI</name>
<dbReference type="Proteomes" id="UP000626697">
    <property type="component" value="Unassembled WGS sequence"/>
</dbReference>
<feature type="domain" description="ABM" evidence="1">
    <location>
        <begin position="1"/>
        <end position="51"/>
    </location>
</feature>